<dbReference type="AlphaFoldDB" id="A0A1H3MDC3"/>
<evidence type="ECO:0000259" key="2">
    <source>
        <dbReference type="Pfam" id="PF08241"/>
    </source>
</evidence>
<dbReference type="SUPFAM" id="SSF53335">
    <property type="entry name" value="S-adenosyl-L-methionine-dependent methyltransferases"/>
    <property type="match status" value="1"/>
</dbReference>
<sequence length="206" mass="23523">MLKTFYPMLQPVYPLLVQQFVDDYQLTTGIALDVGTGPGYLGLELAKITNMEVWFLDYSSEAIEKCKKNVLECELDNKLQYFEADVADMPLESGSADFIMSRGSLWFWKEPVIGLKEISRILKPGGTAFIGGGVGRYVPDTMRERLQKANKEARKKRGDGPRPSLEDVRKWAEEAFDQEQQIKYRVLSDDLEGKDGKWIEIKKDRS</sequence>
<dbReference type="InterPro" id="IPR013216">
    <property type="entry name" value="Methyltransf_11"/>
</dbReference>
<keyword evidence="3" id="KW-0489">Methyltransferase</keyword>
<keyword evidence="3" id="KW-0808">Transferase</keyword>
<reference evidence="3 4" key="1">
    <citation type="submission" date="2016-10" db="EMBL/GenBank/DDBJ databases">
        <authorList>
            <person name="de Groot N.N."/>
        </authorList>
    </citation>
    <scope>NUCLEOTIDE SEQUENCE [LARGE SCALE GENOMIC DNA]</scope>
    <source>
        <strain evidence="3 4">APO</strain>
    </source>
</reference>
<dbReference type="Gene3D" id="3.40.50.150">
    <property type="entry name" value="Vaccinia Virus protein VP39"/>
    <property type="match status" value="1"/>
</dbReference>
<dbReference type="STRING" id="159292.SAMN05192546_10479"/>
<dbReference type="GO" id="GO:0008757">
    <property type="term" value="F:S-adenosylmethionine-dependent methyltransferase activity"/>
    <property type="evidence" value="ECO:0007669"/>
    <property type="project" value="InterPro"/>
</dbReference>
<name>A0A1H3MDC3_9FIRM</name>
<dbReference type="PANTHER" id="PTHR43591:SF24">
    <property type="entry name" value="2-METHOXY-6-POLYPRENYL-1,4-BENZOQUINOL METHYLASE, MITOCHONDRIAL"/>
    <property type="match status" value="1"/>
</dbReference>
<feature type="domain" description="Methyltransferase type 11" evidence="2">
    <location>
        <begin position="32"/>
        <end position="130"/>
    </location>
</feature>
<dbReference type="CDD" id="cd02440">
    <property type="entry name" value="AdoMet_MTases"/>
    <property type="match status" value="1"/>
</dbReference>
<dbReference type="InterPro" id="IPR029063">
    <property type="entry name" value="SAM-dependent_MTases_sf"/>
</dbReference>
<dbReference type="PANTHER" id="PTHR43591">
    <property type="entry name" value="METHYLTRANSFERASE"/>
    <property type="match status" value="1"/>
</dbReference>
<gene>
    <name evidence="3" type="ORF">SAMN05192546_10479</name>
</gene>
<dbReference type="GO" id="GO:0032259">
    <property type="term" value="P:methylation"/>
    <property type="evidence" value="ECO:0007669"/>
    <property type="project" value="UniProtKB-KW"/>
</dbReference>
<dbReference type="Pfam" id="PF08241">
    <property type="entry name" value="Methyltransf_11"/>
    <property type="match status" value="1"/>
</dbReference>
<dbReference type="Proteomes" id="UP000199230">
    <property type="component" value="Unassembled WGS sequence"/>
</dbReference>
<evidence type="ECO:0000256" key="1">
    <source>
        <dbReference type="SAM" id="MobiDB-lite"/>
    </source>
</evidence>
<dbReference type="EMBL" id="FNPV01000004">
    <property type="protein sequence ID" value="SDY74298.1"/>
    <property type="molecule type" value="Genomic_DNA"/>
</dbReference>
<evidence type="ECO:0000313" key="3">
    <source>
        <dbReference type="EMBL" id="SDY74298.1"/>
    </source>
</evidence>
<proteinExistence type="predicted"/>
<keyword evidence="4" id="KW-1185">Reference proteome</keyword>
<evidence type="ECO:0000313" key="4">
    <source>
        <dbReference type="Proteomes" id="UP000199230"/>
    </source>
</evidence>
<feature type="region of interest" description="Disordered" evidence="1">
    <location>
        <begin position="148"/>
        <end position="167"/>
    </location>
</feature>
<organism evidence="3 4">
    <name type="scientific">Tindallia californiensis</name>
    <dbReference type="NCBI Taxonomy" id="159292"/>
    <lineage>
        <taxon>Bacteria</taxon>
        <taxon>Bacillati</taxon>
        <taxon>Bacillota</taxon>
        <taxon>Clostridia</taxon>
        <taxon>Peptostreptococcales</taxon>
        <taxon>Tindalliaceae</taxon>
        <taxon>Tindallia</taxon>
    </lineage>
</organism>
<protein>
    <submittedName>
        <fullName evidence="3">Methyltransferase domain-containing protein</fullName>
    </submittedName>
</protein>
<dbReference type="RefSeq" id="WP_242870056.1">
    <property type="nucleotide sequence ID" value="NZ_FNPV01000004.1"/>
</dbReference>
<accession>A0A1H3MDC3</accession>